<keyword evidence="4" id="KW-1185">Reference proteome</keyword>
<evidence type="ECO:0000313" key="4">
    <source>
        <dbReference type="Proteomes" id="UP000265618"/>
    </source>
</evidence>
<evidence type="ECO:0000256" key="1">
    <source>
        <dbReference type="SAM" id="Coils"/>
    </source>
</evidence>
<keyword evidence="1" id="KW-0175">Coiled coil</keyword>
<dbReference type="EMBL" id="BDIP01005903">
    <property type="protein sequence ID" value="GCA64032.1"/>
    <property type="molecule type" value="Genomic_DNA"/>
</dbReference>
<gene>
    <name evidence="3" type="ORF">KIPB_012919</name>
</gene>
<protein>
    <submittedName>
        <fullName evidence="3">Uncharacterized protein</fullName>
    </submittedName>
</protein>
<dbReference type="Proteomes" id="UP000265618">
    <property type="component" value="Unassembled WGS sequence"/>
</dbReference>
<reference evidence="3 4" key="1">
    <citation type="journal article" date="2018" name="PLoS ONE">
        <title>The draft genome of Kipferlia bialata reveals reductive genome evolution in fornicate parasites.</title>
        <authorList>
            <person name="Tanifuji G."/>
            <person name="Takabayashi S."/>
            <person name="Kume K."/>
            <person name="Takagi M."/>
            <person name="Nakayama T."/>
            <person name="Kamikawa R."/>
            <person name="Inagaki Y."/>
            <person name="Hashimoto T."/>
        </authorList>
    </citation>
    <scope>NUCLEOTIDE SEQUENCE [LARGE SCALE GENOMIC DNA]</scope>
    <source>
        <strain evidence="3">NY0173</strain>
    </source>
</reference>
<feature type="coiled-coil region" evidence="1">
    <location>
        <begin position="224"/>
        <end position="331"/>
    </location>
</feature>
<feature type="region of interest" description="Disordered" evidence="2">
    <location>
        <begin position="72"/>
        <end position="115"/>
    </location>
</feature>
<organism evidence="3 4">
    <name type="scientific">Kipferlia bialata</name>
    <dbReference type="NCBI Taxonomy" id="797122"/>
    <lineage>
        <taxon>Eukaryota</taxon>
        <taxon>Metamonada</taxon>
        <taxon>Carpediemonas-like organisms</taxon>
        <taxon>Kipferlia</taxon>
    </lineage>
</organism>
<evidence type="ECO:0000256" key="2">
    <source>
        <dbReference type="SAM" id="MobiDB-lite"/>
    </source>
</evidence>
<accession>A0A391P865</accession>
<dbReference type="AlphaFoldDB" id="A0A391P865"/>
<name>A0A391P865_9EUKA</name>
<comment type="caution">
    <text evidence="3">The sequence shown here is derived from an EMBL/GenBank/DDBJ whole genome shotgun (WGS) entry which is preliminary data.</text>
</comment>
<dbReference type="Gene3D" id="1.20.1170.10">
    <property type="match status" value="1"/>
</dbReference>
<feature type="non-terminal residue" evidence="3">
    <location>
        <position position="1"/>
    </location>
</feature>
<evidence type="ECO:0000313" key="3">
    <source>
        <dbReference type="EMBL" id="GCA64032.1"/>
    </source>
</evidence>
<feature type="compositionally biased region" description="Gly residues" evidence="2">
    <location>
        <begin position="93"/>
        <end position="102"/>
    </location>
</feature>
<sequence>MSDYQALLDIVIPEGHNQLLSRKWVDDLRRRLQEGDRAIQQMKTRQSQACGHCASRDREVETLRQQVKDLRAMGTSHQSAPNTSSVTDTDTRGGSGQGGVSGTGLSTEERVKDVREDTARRVGQVNTAMCMTIWDQATQLKKQLDATIQDLSRVSLLKIQQEAELKERIASLQSELGTVNQSAGGGPSDGHAASARSGSRVRGGRAGPSASGVTDHTQSLRAEISTLRSQVHSLTNDKAALQHQVSGYATLHNQAQGLTRRLEDMTREKERLEYKWGGKGQKLREAEASASEAERRVKEWSAYADRLKTQLEQGKRENQEMRDRLQEGAHRELHLEQKVKKTRRGVYAIESANPTSLQSAYSAMLTTTLGSIKAGVKVKRRTPEWEELEGEWLDLVGEWEG</sequence>
<dbReference type="SUPFAM" id="SSF57997">
    <property type="entry name" value="Tropomyosin"/>
    <property type="match status" value="1"/>
</dbReference>
<proteinExistence type="predicted"/>
<feature type="compositionally biased region" description="Polar residues" evidence="2">
    <location>
        <begin position="75"/>
        <end position="86"/>
    </location>
</feature>
<feature type="region of interest" description="Disordered" evidence="2">
    <location>
        <begin position="178"/>
        <end position="217"/>
    </location>
</feature>